<gene>
    <name evidence="2" type="ORF">PGLA2088_LOCUS2873</name>
</gene>
<feature type="non-terminal residue" evidence="2">
    <location>
        <position position="1"/>
    </location>
</feature>
<feature type="region of interest" description="Disordered" evidence="1">
    <location>
        <begin position="1"/>
        <end position="76"/>
    </location>
</feature>
<sequence>ASPPHVGHPTQTGRLVQPPPPRRSSSPSPHAAPSRWQRVDRRFFAVTQTVGKAPPPNLPNLDWYPEVPEEQPPPPPPRVVLVTPKMPPFVGSQWMELEISQIQRPGSLQSEQPGALEEQAQGLQEEALQIHALKFPFRALVQHGNAAAASPDLLWSAHEAPEAGTILHALPVQKVPRCPPIHNQVPAVEIADDCLTADDLIARDPDRESNILELVVPAVLKAVASGRQDLLQHKYKDGHKTQTLLDLAICRGLSEIAGALAKAGAQIYGLVFSDFLQQVDNGLVPWDHKLHLQASNVWAAVVAGRASFLVAEQLAELRVFSTEGLFSPHQTRRSSSCESLLDLALLDGRPKLGRGLAEIGVPFASTLTWVSRSILASWLGKHGSQSVADDELWNGLVHFARHQHAESCMSLSTEFDVSMLDVLVSKATMLDEGLPLFQGLGTLGEMVAELVKLGATCCLGATDASAILGRPHEQDFSKKLRIASGGCPDFLKSLRDRNSSLLHNVIDNGKRSIKDILYLLTCGCEDVTLDWMRMLCWPGGNYNYYDPWSFNAESLSLKRRWQASFILQDRLSDLQSTG</sequence>
<feature type="compositionally biased region" description="Low complexity" evidence="1">
    <location>
        <begin position="23"/>
        <end position="35"/>
    </location>
</feature>
<comment type="caution">
    <text evidence="2">The sequence shown here is derived from an EMBL/GenBank/DDBJ whole genome shotgun (WGS) entry which is preliminary data.</text>
</comment>
<accession>A0A813I3E7</accession>
<dbReference type="AlphaFoldDB" id="A0A813I3E7"/>
<name>A0A813I3E7_POLGL</name>
<dbReference type="EMBL" id="CAJNNW010002424">
    <property type="protein sequence ID" value="CAE8644230.1"/>
    <property type="molecule type" value="Genomic_DNA"/>
</dbReference>
<dbReference type="Proteomes" id="UP000626109">
    <property type="component" value="Unassembled WGS sequence"/>
</dbReference>
<evidence type="ECO:0000313" key="2">
    <source>
        <dbReference type="EMBL" id="CAE8644230.1"/>
    </source>
</evidence>
<organism evidence="2 3">
    <name type="scientific">Polarella glacialis</name>
    <name type="common">Dinoflagellate</name>
    <dbReference type="NCBI Taxonomy" id="89957"/>
    <lineage>
        <taxon>Eukaryota</taxon>
        <taxon>Sar</taxon>
        <taxon>Alveolata</taxon>
        <taxon>Dinophyceae</taxon>
        <taxon>Suessiales</taxon>
        <taxon>Suessiaceae</taxon>
        <taxon>Polarella</taxon>
    </lineage>
</organism>
<protein>
    <submittedName>
        <fullName evidence="2">Uncharacterized protein</fullName>
    </submittedName>
</protein>
<reference evidence="2" key="1">
    <citation type="submission" date="2021-02" db="EMBL/GenBank/DDBJ databases">
        <authorList>
            <person name="Dougan E. K."/>
            <person name="Rhodes N."/>
            <person name="Thang M."/>
            <person name="Chan C."/>
        </authorList>
    </citation>
    <scope>NUCLEOTIDE SEQUENCE</scope>
</reference>
<proteinExistence type="predicted"/>
<evidence type="ECO:0000313" key="3">
    <source>
        <dbReference type="Proteomes" id="UP000626109"/>
    </source>
</evidence>
<evidence type="ECO:0000256" key="1">
    <source>
        <dbReference type="SAM" id="MobiDB-lite"/>
    </source>
</evidence>